<keyword evidence="3" id="KW-1185">Reference proteome</keyword>
<protein>
    <recommendedName>
        <fullName evidence="1">DUF3391 domain-containing protein</fullName>
    </recommendedName>
</protein>
<gene>
    <name evidence="2" type="ORF">VZ94_21095</name>
</gene>
<sequence length="79" mass="9479">MFLKKFWPFGKRKDEAGSKYEYFSTEKVYTPVSQLTIGMYVVELDRPWLETPFLFQGFELKTQAQIDAIKDFLYLCLHR</sequence>
<evidence type="ECO:0000313" key="2">
    <source>
        <dbReference type="EMBL" id="KJV05031.1"/>
    </source>
</evidence>
<evidence type="ECO:0000313" key="3">
    <source>
        <dbReference type="Proteomes" id="UP000033684"/>
    </source>
</evidence>
<dbReference type="RefSeq" id="WP_045780757.1">
    <property type="nucleotide sequence ID" value="NZ_LAJX01000326.1"/>
</dbReference>
<reference evidence="2 3" key="2">
    <citation type="journal article" date="2016" name="Microb. Ecol.">
        <title>Genome Characteristics of a Novel Type I Methanotroph (Sn10-6) Isolated from a Flooded Indian Rice Field.</title>
        <authorList>
            <person name="Rahalkar M.C."/>
            <person name="Pandit P.S."/>
            <person name="Dhakephalkar P.K."/>
            <person name="Pore S."/>
            <person name="Arora P."/>
            <person name="Kapse N."/>
        </authorList>
    </citation>
    <scope>NUCLEOTIDE SEQUENCE [LARGE SCALE GENOMIC DNA]</scope>
    <source>
        <strain evidence="2 3">Sn10-6</strain>
    </source>
</reference>
<dbReference type="AlphaFoldDB" id="A0A0F3IE39"/>
<evidence type="ECO:0000259" key="1">
    <source>
        <dbReference type="Pfam" id="PF11871"/>
    </source>
</evidence>
<organism evidence="2 3">
    <name type="scientific">Methylocucumis oryzae</name>
    <dbReference type="NCBI Taxonomy" id="1632867"/>
    <lineage>
        <taxon>Bacteria</taxon>
        <taxon>Pseudomonadati</taxon>
        <taxon>Pseudomonadota</taxon>
        <taxon>Gammaproteobacteria</taxon>
        <taxon>Methylococcales</taxon>
        <taxon>Methylococcaceae</taxon>
        <taxon>Methylocucumis</taxon>
    </lineage>
</organism>
<feature type="domain" description="DUF3391" evidence="1">
    <location>
        <begin position="31"/>
        <end position="71"/>
    </location>
</feature>
<accession>A0A0F3IE39</accession>
<name>A0A0F3IE39_9GAMM</name>
<dbReference type="InterPro" id="IPR021812">
    <property type="entry name" value="DUF3391"/>
</dbReference>
<proteinExistence type="predicted"/>
<reference evidence="3" key="1">
    <citation type="submission" date="2015-03" db="EMBL/GenBank/DDBJ databases">
        <title>Draft genome sequence of a novel methanotroph (Sn10-6) isolated from flooded ricefield rhizosphere in India.</title>
        <authorList>
            <person name="Pandit P.S."/>
            <person name="Pore S.D."/>
            <person name="Arora P."/>
            <person name="Kapse N.G."/>
            <person name="Dhakephalkar P.K."/>
            <person name="Rahalkar M.C."/>
        </authorList>
    </citation>
    <scope>NUCLEOTIDE SEQUENCE [LARGE SCALE GENOMIC DNA]</scope>
    <source>
        <strain evidence="3">Sn10-6</strain>
    </source>
</reference>
<dbReference type="Proteomes" id="UP000033684">
    <property type="component" value="Unassembled WGS sequence"/>
</dbReference>
<comment type="caution">
    <text evidence="2">The sequence shown here is derived from an EMBL/GenBank/DDBJ whole genome shotgun (WGS) entry which is preliminary data.</text>
</comment>
<dbReference type="Pfam" id="PF11871">
    <property type="entry name" value="DUF3391"/>
    <property type="match status" value="1"/>
</dbReference>
<dbReference type="EMBL" id="LAJX01000326">
    <property type="protein sequence ID" value="KJV05031.1"/>
    <property type="molecule type" value="Genomic_DNA"/>
</dbReference>